<evidence type="ECO:0008006" key="5">
    <source>
        <dbReference type="Google" id="ProtNLM"/>
    </source>
</evidence>
<feature type="compositionally biased region" description="Low complexity" evidence="1">
    <location>
        <begin position="36"/>
        <end position="68"/>
    </location>
</feature>
<feature type="compositionally biased region" description="Gly residues" evidence="1">
    <location>
        <begin position="70"/>
        <end position="85"/>
    </location>
</feature>
<gene>
    <name evidence="3" type="ORF">DWB77_06710</name>
</gene>
<evidence type="ECO:0000256" key="1">
    <source>
        <dbReference type="SAM" id="MobiDB-lite"/>
    </source>
</evidence>
<dbReference type="PROSITE" id="PS51257">
    <property type="entry name" value="PROKAR_LIPOPROTEIN"/>
    <property type="match status" value="1"/>
</dbReference>
<organism evidence="3 4">
    <name type="scientific">Streptomyces hundungensis</name>
    <dbReference type="NCBI Taxonomy" id="1077946"/>
    <lineage>
        <taxon>Bacteria</taxon>
        <taxon>Bacillati</taxon>
        <taxon>Actinomycetota</taxon>
        <taxon>Actinomycetes</taxon>
        <taxon>Kitasatosporales</taxon>
        <taxon>Streptomycetaceae</taxon>
        <taxon>Streptomyces</taxon>
    </lineage>
</organism>
<protein>
    <recommendedName>
        <fullName evidence="5">Lipoprotein</fullName>
    </recommendedName>
</protein>
<evidence type="ECO:0000256" key="2">
    <source>
        <dbReference type="SAM" id="SignalP"/>
    </source>
</evidence>
<dbReference type="Proteomes" id="UP000271554">
    <property type="component" value="Chromosome"/>
</dbReference>
<feature type="signal peptide" evidence="2">
    <location>
        <begin position="1"/>
        <end position="22"/>
    </location>
</feature>
<reference evidence="3 4" key="1">
    <citation type="submission" date="2018-10" db="EMBL/GenBank/DDBJ databases">
        <title>Relationship between Morphology and Antimicrobial Activity in Streptomyces.</title>
        <authorList>
            <person name="Kang H.J."/>
            <person name="Kim S.B."/>
        </authorList>
    </citation>
    <scope>NUCLEOTIDE SEQUENCE [LARGE SCALE GENOMIC DNA]</scope>
    <source>
        <strain evidence="3 4">BH38</strain>
    </source>
</reference>
<evidence type="ECO:0000313" key="4">
    <source>
        <dbReference type="Proteomes" id="UP000271554"/>
    </source>
</evidence>
<proteinExistence type="predicted"/>
<feature type="region of interest" description="Disordered" evidence="1">
    <location>
        <begin position="27"/>
        <end position="87"/>
    </location>
</feature>
<dbReference type="RefSeq" id="WP_120725934.1">
    <property type="nucleotide sequence ID" value="NZ_CP032698.1"/>
</dbReference>
<feature type="chain" id="PRO_5038392778" description="Lipoprotein" evidence="2">
    <location>
        <begin position="23"/>
        <end position="169"/>
    </location>
</feature>
<evidence type="ECO:0000313" key="3">
    <source>
        <dbReference type="EMBL" id="AYG84496.1"/>
    </source>
</evidence>
<keyword evidence="2" id="KW-0732">Signal</keyword>
<dbReference type="KEGG" id="shun:DWB77_06710"/>
<keyword evidence="4" id="KW-1185">Reference proteome</keyword>
<sequence>MHSFSRTTALASVGLAVSLVLAGCSSGGSDRASDKPSGTASTPASGTASTGSGSTAGTPAAPGASTPAHGKGGGAASGSTGGGIDGEWVAVTQGKPVALVIKGRTASVLGEHLCSGTANSAAGTATLRLTCPDKNTTRTKGTAKLNGAKLEVSWDGFGKDEFSRNTTTG</sequence>
<dbReference type="AlphaFoldDB" id="A0A387HKV6"/>
<name>A0A387HKV6_9ACTN</name>
<dbReference type="EMBL" id="CP032698">
    <property type="protein sequence ID" value="AYG84496.1"/>
    <property type="molecule type" value="Genomic_DNA"/>
</dbReference>
<dbReference type="OrthoDB" id="3483234at2"/>
<accession>A0A387HKV6</accession>